<dbReference type="Proteomes" id="UP000243459">
    <property type="component" value="Chromosome 3"/>
</dbReference>
<gene>
    <name evidence="2" type="ORF">A4U43_C03F11180</name>
</gene>
<feature type="compositionally biased region" description="Polar residues" evidence="1">
    <location>
        <begin position="144"/>
        <end position="153"/>
    </location>
</feature>
<evidence type="ECO:0000313" key="3">
    <source>
        <dbReference type="Proteomes" id="UP000243459"/>
    </source>
</evidence>
<feature type="region of interest" description="Disordered" evidence="1">
    <location>
        <begin position="171"/>
        <end position="227"/>
    </location>
</feature>
<evidence type="ECO:0000313" key="2">
    <source>
        <dbReference type="EMBL" id="ONK74891.1"/>
    </source>
</evidence>
<feature type="region of interest" description="Disordered" evidence="1">
    <location>
        <begin position="84"/>
        <end position="110"/>
    </location>
</feature>
<feature type="region of interest" description="Disordered" evidence="1">
    <location>
        <begin position="138"/>
        <end position="159"/>
    </location>
</feature>
<evidence type="ECO:0000256" key="1">
    <source>
        <dbReference type="SAM" id="MobiDB-lite"/>
    </source>
</evidence>
<proteinExistence type="predicted"/>
<reference evidence="3" key="1">
    <citation type="journal article" date="2017" name="Nat. Commun.">
        <title>The asparagus genome sheds light on the origin and evolution of a young Y chromosome.</title>
        <authorList>
            <person name="Harkess A."/>
            <person name="Zhou J."/>
            <person name="Xu C."/>
            <person name="Bowers J.E."/>
            <person name="Van der Hulst R."/>
            <person name="Ayyampalayam S."/>
            <person name="Mercati F."/>
            <person name="Riccardi P."/>
            <person name="McKain M.R."/>
            <person name="Kakrana A."/>
            <person name="Tang H."/>
            <person name="Ray J."/>
            <person name="Groenendijk J."/>
            <person name="Arikit S."/>
            <person name="Mathioni S.M."/>
            <person name="Nakano M."/>
            <person name="Shan H."/>
            <person name="Telgmann-Rauber A."/>
            <person name="Kanno A."/>
            <person name="Yue Z."/>
            <person name="Chen H."/>
            <person name="Li W."/>
            <person name="Chen Y."/>
            <person name="Xu X."/>
            <person name="Zhang Y."/>
            <person name="Luo S."/>
            <person name="Chen H."/>
            <person name="Gao J."/>
            <person name="Mao Z."/>
            <person name="Pires J.C."/>
            <person name="Luo M."/>
            <person name="Kudrna D."/>
            <person name="Wing R.A."/>
            <person name="Meyers B.C."/>
            <person name="Yi K."/>
            <person name="Kong H."/>
            <person name="Lavrijsen P."/>
            <person name="Sunseri F."/>
            <person name="Falavigna A."/>
            <person name="Ye Y."/>
            <person name="Leebens-Mack J.H."/>
            <person name="Chen G."/>
        </authorList>
    </citation>
    <scope>NUCLEOTIDE SEQUENCE [LARGE SCALE GENOMIC DNA]</scope>
    <source>
        <strain evidence="3">cv. DH0086</strain>
    </source>
</reference>
<keyword evidence="3" id="KW-1185">Reference proteome</keyword>
<accession>A0A5P1FE37</accession>
<organism evidence="2 3">
    <name type="scientific">Asparagus officinalis</name>
    <name type="common">Garden asparagus</name>
    <dbReference type="NCBI Taxonomy" id="4686"/>
    <lineage>
        <taxon>Eukaryota</taxon>
        <taxon>Viridiplantae</taxon>
        <taxon>Streptophyta</taxon>
        <taxon>Embryophyta</taxon>
        <taxon>Tracheophyta</taxon>
        <taxon>Spermatophyta</taxon>
        <taxon>Magnoliopsida</taxon>
        <taxon>Liliopsida</taxon>
        <taxon>Asparagales</taxon>
        <taxon>Asparagaceae</taxon>
        <taxon>Asparagoideae</taxon>
        <taxon>Asparagus</taxon>
    </lineage>
</organism>
<name>A0A5P1FE37_ASPOF</name>
<sequence>MSDFDELCFSPSQARLASLAVNRSVQVRQKSMNPSNLEDLFSAEIGSSPRYGSDQGGVFSPSHKFLHPINVEAQQFSGHGPLLHAASLGIPSPNRMSPRSVDQHSSPLSSRLSAFAQQEKLQQLRSLSSRDLGSNAAAVVGSPVNPSWSNWGSPTGKLDWGVNGEELDRFRQSSMKAESGSEEPDVSWVQSLVSPQESKEKVSVNAGSSNGGDDDVNNGNPNGGQMEEHAVLGAWLEQMQLDQLVA</sequence>
<dbReference type="OMA" id="QMEEHAV"/>
<dbReference type="Gramene" id="ONK74891">
    <property type="protein sequence ID" value="ONK74891"/>
    <property type="gene ID" value="A4U43_C03F11180"/>
</dbReference>
<protein>
    <submittedName>
        <fullName evidence="2">Uncharacterized protein</fullName>
    </submittedName>
</protein>
<dbReference type="EMBL" id="CM007383">
    <property type="protein sequence ID" value="ONK74891.1"/>
    <property type="molecule type" value="Genomic_DNA"/>
</dbReference>
<dbReference type="AlphaFoldDB" id="A0A5P1FE37"/>